<comment type="caution">
    <text evidence="1">The sequence shown here is derived from an EMBL/GenBank/DDBJ whole genome shotgun (WGS) entry which is preliminary data.</text>
</comment>
<keyword evidence="2" id="KW-1185">Reference proteome</keyword>
<dbReference type="RefSeq" id="WP_221761686.1">
    <property type="nucleotide sequence ID" value="NZ_RSDW01000001.1"/>
</dbReference>
<proteinExistence type="predicted"/>
<accession>A0A428MQA4</accession>
<name>A0A428MQA4_9BACT</name>
<evidence type="ECO:0000313" key="2">
    <source>
        <dbReference type="Proteomes" id="UP000269669"/>
    </source>
</evidence>
<dbReference type="Proteomes" id="UP000269669">
    <property type="component" value="Unassembled WGS sequence"/>
</dbReference>
<gene>
    <name evidence="1" type="ORF">EDE15_4509</name>
</gene>
<sequence>MSLPNQSDIKNHLVRRQRNNLITFDAASHSKYLDQQRLEQNKAFETALPSGDDDRTPPAVLIEIRRSKA</sequence>
<evidence type="ECO:0000313" key="1">
    <source>
        <dbReference type="EMBL" id="RSL18903.1"/>
    </source>
</evidence>
<dbReference type="EMBL" id="RSDW01000001">
    <property type="protein sequence ID" value="RSL18903.1"/>
    <property type="molecule type" value="Genomic_DNA"/>
</dbReference>
<reference evidence="1 2" key="1">
    <citation type="submission" date="2018-12" db="EMBL/GenBank/DDBJ databases">
        <title>Sequencing of bacterial isolates from soil warming experiment in Harvard Forest, Massachusetts, USA.</title>
        <authorList>
            <person name="Deangelis K."/>
        </authorList>
    </citation>
    <scope>NUCLEOTIDE SEQUENCE [LARGE SCALE GENOMIC DNA]</scope>
    <source>
        <strain evidence="1 2">EB153</strain>
    </source>
</reference>
<protein>
    <submittedName>
        <fullName evidence="1">Uncharacterized protein</fullName>
    </submittedName>
</protein>
<organism evidence="1 2">
    <name type="scientific">Edaphobacter aggregans</name>
    <dbReference type="NCBI Taxonomy" id="570835"/>
    <lineage>
        <taxon>Bacteria</taxon>
        <taxon>Pseudomonadati</taxon>
        <taxon>Acidobacteriota</taxon>
        <taxon>Terriglobia</taxon>
        <taxon>Terriglobales</taxon>
        <taxon>Acidobacteriaceae</taxon>
        <taxon>Edaphobacter</taxon>
    </lineage>
</organism>
<dbReference type="AlphaFoldDB" id="A0A428MQA4"/>